<accession>A0A6M4NMU1</accession>
<dbReference type="GO" id="GO:0005506">
    <property type="term" value="F:iron ion binding"/>
    <property type="evidence" value="ECO:0007669"/>
    <property type="project" value="UniProtKB-UniRule"/>
</dbReference>
<dbReference type="PROSITE" id="PS01016">
    <property type="entry name" value="GLYCOPROTEASE"/>
    <property type="match status" value="1"/>
</dbReference>
<dbReference type="InterPro" id="IPR000905">
    <property type="entry name" value="Gcp-like_dom"/>
</dbReference>
<dbReference type="GO" id="GO:0005737">
    <property type="term" value="C:cytoplasm"/>
    <property type="evidence" value="ECO:0007669"/>
    <property type="project" value="UniProtKB-SubCell"/>
</dbReference>
<evidence type="ECO:0000256" key="1">
    <source>
        <dbReference type="ARBA" id="ARBA00022679"/>
    </source>
</evidence>
<dbReference type="HAMAP" id="MF_01445">
    <property type="entry name" value="TsaD"/>
    <property type="match status" value="1"/>
</dbReference>
<dbReference type="GO" id="GO:0061711">
    <property type="term" value="F:tRNA N(6)-L-threonylcarbamoyladenine synthase activity"/>
    <property type="evidence" value="ECO:0007669"/>
    <property type="project" value="UniProtKB-EC"/>
</dbReference>
<comment type="catalytic activity">
    <reaction evidence="6 7">
        <text>L-threonylcarbamoyladenylate + adenosine(37) in tRNA = N(6)-L-threonylcarbamoyladenosine(37) in tRNA + AMP + H(+)</text>
        <dbReference type="Rhea" id="RHEA:37059"/>
        <dbReference type="Rhea" id="RHEA-COMP:10162"/>
        <dbReference type="Rhea" id="RHEA-COMP:10163"/>
        <dbReference type="ChEBI" id="CHEBI:15378"/>
        <dbReference type="ChEBI" id="CHEBI:73682"/>
        <dbReference type="ChEBI" id="CHEBI:74411"/>
        <dbReference type="ChEBI" id="CHEBI:74418"/>
        <dbReference type="ChEBI" id="CHEBI:456215"/>
        <dbReference type="EC" id="2.3.1.234"/>
    </reaction>
</comment>
<keyword evidence="3 7" id="KW-0479">Metal-binding</keyword>
<dbReference type="InterPro" id="IPR043129">
    <property type="entry name" value="ATPase_NBD"/>
</dbReference>
<feature type="domain" description="Gcp-like" evidence="8">
    <location>
        <begin position="23"/>
        <end position="318"/>
    </location>
</feature>
<dbReference type="PANTHER" id="PTHR11735">
    <property type="entry name" value="TRNA N6-ADENOSINE THREONYLCARBAMOYLTRANSFERASE"/>
    <property type="match status" value="1"/>
</dbReference>
<evidence type="ECO:0000313" key="9">
    <source>
        <dbReference type="EMBL" id="QJR98218.1"/>
    </source>
</evidence>
<dbReference type="EC" id="2.3.1.234" evidence="7"/>
<comment type="subcellular location">
    <subcellularLocation>
        <location evidence="7">Cytoplasm</location>
    </subcellularLocation>
</comment>
<evidence type="ECO:0000256" key="3">
    <source>
        <dbReference type="ARBA" id="ARBA00022723"/>
    </source>
</evidence>
<dbReference type="EMBL" id="MN990729">
    <property type="protein sequence ID" value="QJR98218.1"/>
    <property type="molecule type" value="Genomic_DNA"/>
</dbReference>
<comment type="similarity">
    <text evidence="7">Belongs to the KAE1 / TsaD family.</text>
</comment>
<comment type="function">
    <text evidence="7">Required for the formation of a threonylcarbamoyl group on adenosine at position 37 (t(6)A37) in tRNAs that read codons beginning with adenine. Is involved in the transfer of the threonylcarbamoyl moiety of threonylcarbamoyl-AMP (TC-AMP) to the N6 group of A37, together with TsaE and TsaB. TsaD likely plays a direct catalytic role in this reaction.</text>
</comment>
<dbReference type="SUPFAM" id="SSF53067">
    <property type="entry name" value="Actin-like ATPase domain"/>
    <property type="match status" value="1"/>
</dbReference>
<dbReference type="Pfam" id="PF00814">
    <property type="entry name" value="TsaD"/>
    <property type="match status" value="1"/>
</dbReference>
<keyword evidence="7" id="KW-0963">Cytoplasm</keyword>
<dbReference type="InterPro" id="IPR017861">
    <property type="entry name" value="KAE1/TsaD"/>
</dbReference>
<dbReference type="PRINTS" id="PR00789">
    <property type="entry name" value="OSIALOPTASE"/>
</dbReference>
<dbReference type="PANTHER" id="PTHR11735:SF6">
    <property type="entry name" value="TRNA N6-ADENOSINE THREONYLCARBAMOYLTRANSFERASE, MITOCHONDRIAL"/>
    <property type="match status" value="1"/>
</dbReference>
<evidence type="ECO:0000256" key="7">
    <source>
        <dbReference type="HAMAP-Rule" id="MF_01445"/>
    </source>
</evidence>
<keyword evidence="2 7" id="KW-0819">tRNA processing</keyword>
<dbReference type="InterPro" id="IPR022450">
    <property type="entry name" value="TsaD"/>
</dbReference>
<feature type="binding site" evidence="7">
    <location>
        <position position="110"/>
    </location>
    <ligand>
        <name>Fe cation</name>
        <dbReference type="ChEBI" id="CHEBI:24875"/>
    </ligand>
</feature>
<reference evidence="9" key="1">
    <citation type="submission" date="2020-01" db="EMBL/GenBank/DDBJ databases">
        <title>Gastrointestinal microbiota of LL stock colony Peromyscus leucopus.</title>
        <authorList>
            <person name="Milovic A."/>
            <person name="Bassam K."/>
            <person name="Keay E."/>
            <person name="Barbour A.G."/>
        </authorList>
    </citation>
    <scope>NUCLEOTIDE SEQUENCE</scope>
    <source>
        <strain evidence="9">LL90</strain>
    </source>
</reference>
<evidence type="ECO:0000256" key="6">
    <source>
        <dbReference type="ARBA" id="ARBA00048117"/>
    </source>
</evidence>
<feature type="binding site" evidence="7">
    <location>
        <position position="311"/>
    </location>
    <ligand>
        <name>Fe cation</name>
        <dbReference type="ChEBI" id="CHEBI:24875"/>
    </ligand>
</feature>
<evidence type="ECO:0000256" key="4">
    <source>
        <dbReference type="ARBA" id="ARBA00023004"/>
    </source>
</evidence>
<dbReference type="InterPro" id="IPR017860">
    <property type="entry name" value="Peptidase_M22_CS"/>
</dbReference>
<evidence type="ECO:0000256" key="2">
    <source>
        <dbReference type="ARBA" id="ARBA00022694"/>
    </source>
</evidence>
<keyword evidence="4 7" id="KW-0408">Iron</keyword>
<dbReference type="NCBIfam" id="TIGR03723">
    <property type="entry name" value="T6A_TsaD_YgjD"/>
    <property type="match status" value="1"/>
</dbReference>
<feature type="binding site" evidence="7">
    <location>
        <position position="182"/>
    </location>
    <ligand>
        <name>substrate</name>
    </ligand>
</feature>
<keyword evidence="1 7" id="KW-0808">Transferase</keyword>
<dbReference type="NCBIfam" id="TIGR00329">
    <property type="entry name" value="gcp_kae1"/>
    <property type="match status" value="1"/>
</dbReference>
<protein>
    <recommendedName>
        <fullName evidence="7">tRNA N6-adenosine threonylcarbamoyltransferase</fullName>
        <ecNumber evidence="7">2.3.1.234</ecNumber>
    </recommendedName>
    <alternativeName>
        <fullName evidence="7">N6-L-threonylcarbamoyladenine synthase</fullName>
        <shortName evidence="7">t(6)A synthase</shortName>
    </alternativeName>
    <alternativeName>
        <fullName evidence="7">t(6)A37 threonylcarbamoyladenosine biosynthesis protein TsaD</fullName>
    </alternativeName>
    <alternativeName>
        <fullName evidence="7">tRNA threonylcarbamoyladenosine biosynthesis protein TsaD</fullName>
    </alternativeName>
</protein>
<keyword evidence="5 7" id="KW-0012">Acyltransferase</keyword>
<organism evidence="9">
    <name type="scientific">uncultured Alphaproteobacteria bacterium</name>
    <dbReference type="NCBI Taxonomy" id="91750"/>
    <lineage>
        <taxon>Bacteria</taxon>
        <taxon>Pseudomonadati</taxon>
        <taxon>Pseudomonadota</taxon>
        <taxon>Alphaproteobacteria</taxon>
        <taxon>environmental samples</taxon>
    </lineage>
</organism>
<dbReference type="GO" id="GO:0002949">
    <property type="term" value="P:tRNA threonylcarbamoyladenosine modification"/>
    <property type="evidence" value="ECO:0007669"/>
    <property type="project" value="UniProtKB-UniRule"/>
</dbReference>
<dbReference type="CDD" id="cd24133">
    <property type="entry name" value="ASKHA_NBD_TsaD_bac"/>
    <property type="match status" value="1"/>
</dbReference>
<proteinExistence type="inferred from homology"/>
<name>A0A6M4NMU1_9PROT</name>
<dbReference type="FunFam" id="3.30.420.40:FF:000012">
    <property type="entry name" value="tRNA N6-adenosine threonylcarbamoyltransferase"/>
    <property type="match status" value="1"/>
</dbReference>
<dbReference type="Gene3D" id="3.30.420.40">
    <property type="match status" value="2"/>
</dbReference>
<comment type="cofactor">
    <cofactor evidence="7">
        <name>Fe(2+)</name>
        <dbReference type="ChEBI" id="CHEBI:29033"/>
    </cofactor>
    <text evidence="7">Binds 1 Fe(2+) ion per subunit.</text>
</comment>
<evidence type="ECO:0000256" key="5">
    <source>
        <dbReference type="ARBA" id="ARBA00023315"/>
    </source>
</evidence>
<evidence type="ECO:0000259" key="8">
    <source>
        <dbReference type="Pfam" id="PF00814"/>
    </source>
</evidence>
<gene>
    <name evidence="7 9" type="primary">tsaD</name>
    <name evidence="9" type="ORF">PlAlph_2220</name>
</gene>
<feature type="binding site" evidence="7">
    <location>
        <position position="178"/>
    </location>
    <ligand>
        <name>substrate</name>
    </ligand>
</feature>
<feature type="binding site" evidence="7">
    <location>
        <position position="114"/>
    </location>
    <ligand>
        <name>Fe cation</name>
        <dbReference type="ChEBI" id="CHEBI:24875"/>
    </ligand>
</feature>
<feature type="binding site" evidence="7">
    <location>
        <begin position="132"/>
        <end position="136"/>
    </location>
    <ligand>
        <name>substrate</name>
    </ligand>
</feature>
<sequence length="357" mass="37952">MIVLGIESSCDETAAAIVNEKREILAEAVLSQEEHKAFGGVVPEIAARSHLDHIDDIIRQTFQRAKINMNDIDAVAAASGPGLIGGVAVGVMAAKALSLALDKPFVAVNHLEGHALVARMTNDVSYPYLLLLVSGGHCQILVVKAPGNYERLGTTIDDAAGEAFDKVAKMLGLGYPGGPMIEKMAAIGDENRFSLPHPLKGSGDLNLSFSGLKTAVRKIIESYGNGHIEETVLPRKDAADICACFQKTACECLLDKLGKAADYFKQKYPEGKNIVVAGGVAANTYLRTRLETLAKDKGLVFAAPPIRLCTDNGVMIAWAGLERFQKGYTDGLDFKPRPRWPLDADAPKAAGAGGVKA</sequence>
<dbReference type="AlphaFoldDB" id="A0A6M4NMU1"/>
<feature type="binding site" evidence="7">
    <location>
        <position position="283"/>
    </location>
    <ligand>
        <name>substrate</name>
    </ligand>
</feature>
<feature type="binding site" evidence="7">
    <location>
        <position position="165"/>
    </location>
    <ligand>
        <name>substrate</name>
    </ligand>
</feature>